<evidence type="ECO:0000256" key="1">
    <source>
        <dbReference type="SAM" id="MobiDB-lite"/>
    </source>
</evidence>
<feature type="region of interest" description="Disordered" evidence="1">
    <location>
        <begin position="25"/>
        <end position="64"/>
    </location>
</feature>
<keyword evidence="3" id="KW-1185">Reference proteome</keyword>
<gene>
    <name evidence="2" type="ORF">B0A49_14046</name>
</gene>
<accession>A0A4U0UM92</accession>
<dbReference type="Proteomes" id="UP000308768">
    <property type="component" value="Unassembled WGS sequence"/>
</dbReference>
<name>A0A4U0UM92_9PEZI</name>
<reference evidence="2 3" key="1">
    <citation type="submission" date="2017-03" db="EMBL/GenBank/DDBJ databases">
        <title>Genomes of endolithic fungi from Antarctica.</title>
        <authorList>
            <person name="Coleine C."/>
            <person name="Masonjones S."/>
            <person name="Stajich J.E."/>
        </authorList>
    </citation>
    <scope>NUCLEOTIDE SEQUENCE [LARGE SCALE GENOMIC DNA]</scope>
    <source>
        <strain evidence="2 3">CCFEE 5187</strain>
    </source>
</reference>
<organism evidence="2 3">
    <name type="scientific">Cryomyces minteri</name>
    <dbReference type="NCBI Taxonomy" id="331657"/>
    <lineage>
        <taxon>Eukaryota</taxon>
        <taxon>Fungi</taxon>
        <taxon>Dikarya</taxon>
        <taxon>Ascomycota</taxon>
        <taxon>Pezizomycotina</taxon>
        <taxon>Dothideomycetes</taxon>
        <taxon>Dothideomycetes incertae sedis</taxon>
        <taxon>Cryomyces</taxon>
    </lineage>
</organism>
<evidence type="ECO:0000313" key="2">
    <source>
        <dbReference type="EMBL" id="TKA36938.1"/>
    </source>
</evidence>
<evidence type="ECO:0000313" key="3">
    <source>
        <dbReference type="Proteomes" id="UP000308768"/>
    </source>
</evidence>
<protein>
    <recommendedName>
        <fullName evidence="4">Zinc knuckle domain-containing protein</fullName>
    </recommendedName>
</protein>
<dbReference type="AlphaFoldDB" id="A0A4U0UM92"/>
<dbReference type="EMBL" id="NAJN01003654">
    <property type="protein sequence ID" value="TKA36938.1"/>
    <property type="molecule type" value="Genomic_DNA"/>
</dbReference>
<comment type="caution">
    <text evidence="2">The sequence shown here is derived from an EMBL/GenBank/DDBJ whole genome shotgun (WGS) entry which is preliminary data.</text>
</comment>
<evidence type="ECO:0008006" key="4">
    <source>
        <dbReference type="Google" id="ProtNLM"/>
    </source>
</evidence>
<sequence length="167" mass="18707">MIVYPTPTSLRDYITLLQGLDARRRAVESQHTRNPTSRNEGGRKPFSRNGGTFSPSTTSSPSSHFVLKPTYRQQTMAQLKAMPDTDLVAYQRSLPKLTEVEKSKQRQLGNCFRCRTGGHSAADPTCPFERLSSIRNRTTLNQIDVECGLDNGEDHMYQQQESGNGKA</sequence>
<proteinExistence type="predicted"/>
<feature type="compositionally biased region" description="Low complexity" evidence="1">
    <location>
        <begin position="54"/>
        <end position="63"/>
    </location>
</feature>